<protein>
    <submittedName>
        <fullName evidence="2">Uncharacterized protein</fullName>
    </submittedName>
</protein>
<feature type="transmembrane region" description="Helical" evidence="1">
    <location>
        <begin position="180"/>
        <end position="205"/>
    </location>
</feature>
<evidence type="ECO:0000313" key="2">
    <source>
        <dbReference type="EMBL" id="MCR6097628.1"/>
    </source>
</evidence>
<feature type="transmembrane region" description="Helical" evidence="1">
    <location>
        <begin position="239"/>
        <end position="261"/>
    </location>
</feature>
<accession>A0A9Q4B3A2</accession>
<feature type="transmembrane region" description="Helical" evidence="1">
    <location>
        <begin position="80"/>
        <end position="97"/>
    </location>
</feature>
<keyword evidence="1" id="KW-1133">Transmembrane helix</keyword>
<keyword evidence="1" id="KW-0472">Membrane</keyword>
<reference evidence="2" key="1">
    <citation type="submission" date="2020-06" db="EMBL/GenBank/DDBJ databases">
        <title>Insight into the genomes of haloalkaliphilic bacilli from Kenyan soda lakes.</title>
        <authorList>
            <person name="Mwirichia R."/>
            <person name="Villamizar G.C."/>
            <person name="Poehlein A."/>
            <person name="Mugweru J."/>
            <person name="Kipnyargis A."/>
            <person name="Kiplimo D."/>
            <person name="Orwa P."/>
            <person name="Daniel R."/>
        </authorList>
    </citation>
    <scope>NUCLEOTIDE SEQUENCE</scope>
    <source>
        <strain evidence="2">B1096_S55</strain>
    </source>
</reference>
<keyword evidence="1" id="KW-0812">Transmembrane</keyword>
<dbReference type="Proteomes" id="UP001057753">
    <property type="component" value="Unassembled WGS sequence"/>
</dbReference>
<comment type="caution">
    <text evidence="2">The sequence shown here is derived from an EMBL/GenBank/DDBJ whole genome shotgun (WGS) entry which is preliminary data.</text>
</comment>
<dbReference type="AlphaFoldDB" id="A0A9Q4B3A2"/>
<dbReference type="EMBL" id="JABXYM010000001">
    <property type="protein sequence ID" value="MCR6097628.1"/>
    <property type="molecule type" value="Genomic_DNA"/>
</dbReference>
<organism evidence="2 3">
    <name type="scientific">Salipaludibacillus agaradhaerens</name>
    <name type="common">Bacillus agaradhaerens</name>
    <dbReference type="NCBI Taxonomy" id="76935"/>
    <lineage>
        <taxon>Bacteria</taxon>
        <taxon>Bacillati</taxon>
        <taxon>Bacillota</taxon>
        <taxon>Bacilli</taxon>
        <taxon>Bacillales</taxon>
        <taxon>Bacillaceae</taxon>
    </lineage>
</organism>
<feature type="transmembrane region" description="Helical" evidence="1">
    <location>
        <begin position="109"/>
        <end position="128"/>
    </location>
</feature>
<name>A0A9Q4B3A2_SALAG</name>
<gene>
    <name evidence="2" type="ORF">HXA33_13840</name>
</gene>
<dbReference type="RefSeq" id="WP_257822028.1">
    <property type="nucleotide sequence ID" value="NZ_JABXYM010000001.1"/>
</dbReference>
<keyword evidence="3" id="KW-1185">Reference proteome</keyword>
<feature type="transmembrane region" description="Helical" evidence="1">
    <location>
        <begin position="212"/>
        <end position="233"/>
    </location>
</feature>
<proteinExistence type="predicted"/>
<feature type="transmembrane region" description="Helical" evidence="1">
    <location>
        <begin position="148"/>
        <end position="174"/>
    </location>
</feature>
<sequence>MNNDSYECDKELEELENELEGVFKAYQVKKPSNEETESLIQRLQSVEDALPDLNVVPFENAQERLKLTHHIWMQAKMTRWYMWLISFLFITMLTLMMRDPVNRLSDYLLNPLAQFLPLLVGAGVFYTIKTWNKEMRMVEMITPFPPTLLLFSKLFVLLSIQLMFALGGSIYLWLTLEHLMFVPFMLSWLAPLVFITGAFVVFVAWLGSIKGVIIGSACLMLLMTNFHSLISMATSQSEMNYYGALLIILGCGVVMLAGSYLKGKQYDNTDVRAYNRS</sequence>
<evidence type="ECO:0000256" key="1">
    <source>
        <dbReference type="SAM" id="Phobius"/>
    </source>
</evidence>
<evidence type="ECO:0000313" key="3">
    <source>
        <dbReference type="Proteomes" id="UP001057753"/>
    </source>
</evidence>